<accession>A0A1W1UNX8</accession>
<dbReference type="Gene3D" id="1.20.1330.10">
    <property type="entry name" value="f41 fragment of flagellin, N-terminal domain"/>
    <property type="match status" value="1"/>
</dbReference>
<comment type="subcellular location">
    <subcellularLocation>
        <location evidence="1">Bacterial flagellum</location>
    </subcellularLocation>
</comment>
<feature type="domain" description="Flagellin N-terminal" evidence="4">
    <location>
        <begin position="5"/>
        <end position="137"/>
    </location>
</feature>
<dbReference type="STRING" id="656914.SAMN00017405_0970"/>
<keyword evidence="7" id="KW-1185">Reference proteome</keyword>
<evidence type="ECO:0000313" key="6">
    <source>
        <dbReference type="EMBL" id="SMB82812.1"/>
    </source>
</evidence>
<evidence type="ECO:0000256" key="3">
    <source>
        <dbReference type="ARBA" id="ARBA00023143"/>
    </source>
</evidence>
<dbReference type="Proteomes" id="UP000192731">
    <property type="component" value="Unassembled WGS sequence"/>
</dbReference>
<dbReference type="InterPro" id="IPR013384">
    <property type="entry name" value="Flagell_FlgL"/>
</dbReference>
<reference evidence="6 7" key="1">
    <citation type="submission" date="2017-04" db="EMBL/GenBank/DDBJ databases">
        <authorList>
            <person name="Afonso C.L."/>
            <person name="Miller P.J."/>
            <person name="Scott M.A."/>
            <person name="Spackman E."/>
            <person name="Goraichik I."/>
            <person name="Dimitrov K.M."/>
            <person name="Suarez D.L."/>
            <person name="Swayne D.E."/>
        </authorList>
    </citation>
    <scope>NUCLEOTIDE SEQUENCE [LARGE SCALE GENOMIC DNA]</scope>
    <source>
        <strain evidence="6 7">DSM 11270</strain>
    </source>
</reference>
<dbReference type="GO" id="GO:0005198">
    <property type="term" value="F:structural molecule activity"/>
    <property type="evidence" value="ECO:0007669"/>
    <property type="project" value="InterPro"/>
</dbReference>
<organism evidence="6 7">
    <name type="scientific">Desulfonispora thiosulfatigenes DSM 11270</name>
    <dbReference type="NCBI Taxonomy" id="656914"/>
    <lineage>
        <taxon>Bacteria</taxon>
        <taxon>Bacillati</taxon>
        <taxon>Bacillota</taxon>
        <taxon>Clostridia</taxon>
        <taxon>Eubacteriales</taxon>
        <taxon>Peptococcaceae</taxon>
        <taxon>Desulfonispora</taxon>
    </lineage>
</organism>
<dbReference type="InterPro" id="IPR001492">
    <property type="entry name" value="Flagellin"/>
</dbReference>
<dbReference type="AlphaFoldDB" id="A0A1W1UNX8"/>
<protein>
    <submittedName>
        <fullName evidence="6">Flagellar hook-associated protein 3 FlgL</fullName>
    </submittedName>
</protein>
<evidence type="ECO:0000259" key="4">
    <source>
        <dbReference type="Pfam" id="PF00669"/>
    </source>
</evidence>
<dbReference type="PRINTS" id="PR00207">
    <property type="entry name" value="FLAGELLIN"/>
</dbReference>
<keyword evidence="6" id="KW-0966">Cell projection</keyword>
<dbReference type="PANTHER" id="PTHR42792:SF1">
    <property type="entry name" value="FLAGELLAR HOOK-ASSOCIATED PROTEIN 3"/>
    <property type="match status" value="1"/>
</dbReference>
<dbReference type="RefSeq" id="WP_084052216.1">
    <property type="nucleotide sequence ID" value="NZ_FWWT01000008.1"/>
</dbReference>
<dbReference type="SUPFAM" id="SSF64518">
    <property type="entry name" value="Phase 1 flagellin"/>
    <property type="match status" value="1"/>
</dbReference>
<dbReference type="InterPro" id="IPR001029">
    <property type="entry name" value="Flagellin_N"/>
</dbReference>
<dbReference type="GO" id="GO:0009424">
    <property type="term" value="C:bacterial-type flagellum hook"/>
    <property type="evidence" value="ECO:0007669"/>
    <property type="project" value="InterPro"/>
</dbReference>
<evidence type="ECO:0000256" key="2">
    <source>
        <dbReference type="ARBA" id="ARBA00005709"/>
    </source>
</evidence>
<dbReference type="EMBL" id="FWWT01000008">
    <property type="protein sequence ID" value="SMB82812.1"/>
    <property type="molecule type" value="Genomic_DNA"/>
</dbReference>
<gene>
    <name evidence="6" type="ORF">SAMN00017405_0970</name>
</gene>
<feature type="domain" description="Flagellin C-terminal" evidence="5">
    <location>
        <begin position="235"/>
        <end position="314"/>
    </location>
</feature>
<dbReference type="PANTHER" id="PTHR42792">
    <property type="entry name" value="FLAGELLIN"/>
    <property type="match status" value="1"/>
</dbReference>
<dbReference type="OrthoDB" id="9758307at2"/>
<dbReference type="GO" id="GO:0071973">
    <property type="term" value="P:bacterial-type flagellum-dependent cell motility"/>
    <property type="evidence" value="ECO:0007669"/>
    <property type="project" value="InterPro"/>
</dbReference>
<keyword evidence="3" id="KW-0975">Bacterial flagellum</keyword>
<name>A0A1W1UNX8_DESTI</name>
<proteinExistence type="inferred from homology"/>
<keyword evidence="6" id="KW-0282">Flagellum</keyword>
<dbReference type="InterPro" id="IPR046358">
    <property type="entry name" value="Flagellin_C"/>
</dbReference>
<comment type="similarity">
    <text evidence="2">Belongs to the bacterial flagellin family.</text>
</comment>
<keyword evidence="6" id="KW-0969">Cilium</keyword>
<evidence type="ECO:0000259" key="5">
    <source>
        <dbReference type="Pfam" id="PF00700"/>
    </source>
</evidence>
<dbReference type="NCBIfam" id="TIGR02550">
    <property type="entry name" value="flagell_flgL"/>
    <property type="match status" value="1"/>
</dbReference>
<evidence type="ECO:0000313" key="7">
    <source>
        <dbReference type="Proteomes" id="UP000192731"/>
    </source>
</evidence>
<dbReference type="Pfam" id="PF00669">
    <property type="entry name" value="Flagellin_N"/>
    <property type="match status" value="1"/>
</dbReference>
<evidence type="ECO:0000256" key="1">
    <source>
        <dbReference type="ARBA" id="ARBA00004365"/>
    </source>
</evidence>
<sequence length="315" mass="35016">MRVTNKIMTNTTLNNINTNLTRLQKLNEQMSSGKNVSRPSDDPIAVARIMSFKTIQSNQEQYDRNMDDAIGWLDTTDGALMNVNKVIQRVRELDIYGANGVIPDESREAIAMEIDKLVEEMAQIGNVSYGGRYIFGGGHTTEAPFKVNKDGNGEVESVDFIKSDFDKNKLNDTYKLEYEVEAGVNMNVSVGKLTFHTGADGKPGLNSIFSEMINLRKNLQAGNGEEITKAVGTFDKLHDNLLSEIASVGAMSKRMESAKERSFNFQLDLKNTLGKIEDVDYAKKSIEFKSQQAIYEAALMTSAKAIQPSLIQFLK</sequence>
<dbReference type="Pfam" id="PF00700">
    <property type="entry name" value="Flagellin_C"/>
    <property type="match status" value="1"/>
</dbReference>